<dbReference type="NCBIfam" id="TIGR03074">
    <property type="entry name" value="PQQ_membr_DH"/>
    <property type="match status" value="1"/>
</dbReference>
<keyword evidence="3 6" id="KW-0560">Oxidoreductase</keyword>
<organism evidence="6 7">
    <name type="scientific">Nitrincola tibetensis</name>
    <dbReference type="NCBI Taxonomy" id="2219697"/>
    <lineage>
        <taxon>Bacteria</taxon>
        <taxon>Pseudomonadati</taxon>
        <taxon>Pseudomonadota</taxon>
        <taxon>Gammaproteobacteria</taxon>
        <taxon>Oceanospirillales</taxon>
        <taxon>Oceanospirillaceae</taxon>
        <taxon>Nitrincola</taxon>
    </lineage>
</organism>
<evidence type="ECO:0000256" key="2">
    <source>
        <dbReference type="ARBA" id="ARBA00008156"/>
    </source>
</evidence>
<protein>
    <submittedName>
        <fullName evidence="6">Membrane-bound PQQ-dependent dehydrogenase, glucose/quinate/shikimate family</fullName>
        <ecNumber evidence="6">1.1.5.2</ecNumber>
    </submittedName>
</protein>
<dbReference type="PANTHER" id="PTHR32303">
    <property type="entry name" value="QUINOPROTEIN ALCOHOL DEHYDROGENASE (CYTOCHROME C)"/>
    <property type="match status" value="1"/>
</dbReference>
<evidence type="ECO:0000256" key="3">
    <source>
        <dbReference type="ARBA" id="ARBA00023002"/>
    </source>
</evidence>
<comment type="caution">
    <text evidence="6">The sequence shown here is derived from an EMBL/GenBank/DDBJ whole genome shotgun (WGS) entry which is preliminary data.</text>
</comment>
<dbReference type="AlphaFoldDB" id="A0A364NP22"/>
<dbReference type="EC" id="1.1.5.2" evidence="6"/>
<keyword evidence="4" id="KW-1133">Transmembrane helix</keyword>
<dbReference type="GO" id="GO:0016020">
    <property type="term" value="C:membrane"/>
    <property type="evidence" value="ECO:0007669"/>
    <property type="project" value="InterPro"/>
</dbReference>
<dbReference type="SMART" id="SM00564">
    <property type="entry name" value="PQQ"/>
    <property type="match status" value="5"/>
</dbReference>
<evidence type="ECO:0000256" key="1">
    <source>
        <dbReference type="ARBA" id="ARBA00001931"/>
    </source>
</evidence>
<dbReference type="SUPFAM" id="SSF50998">
    <property type="entry name" value="Quinoprotein alcohol dehydrogenase-like"/>
    <property type="match status" value="1"/>
</dbReference>
<dbReference type="CDD" id="cd10280">
    <property type="entry name" value="PQQ_mGDH"/>
    <property type="match status" value="1"/>
</dbReference>
<evidence type="ECO:0000256" key="4">
    <source>
        <dbReference type="SAM" id="Phobius"/>
    </source>
</evidence>
<dbReference type="InterPro" id="IPR011047">
    <property type="entry name" value="Quinoprotein_ADH-like_sf"/>
</dbReference>
<evidence type="ECO:0000313" key="7">
    <source>
        <dbReference type="Proteomes" id="UP000250744"/>
    </source>
</evidence>
<evidence type="ECO:0000313" key="6">
    <source>
        <dbReference type="EMBL" id="RAU18772.1"/>
    </source>
</evidence>
<dbReference type="GO" id="GO:0008876">
    <property type="term" value="F:quinoprotein glucose dehydrogenase activity"/>
    <property type="evidence" value="ECO:0007669"/>
    <property type="project" value="UniProtKB-EC"/>
</dbReference>
<reference evidence="6 7" key="1">
    <citation type="submission" date="2018-06" db="EMBL/GenBank/DDBJ databases">
        <title>Nitrincola tibetense sp. nov., isolated from Lake XuguoCo on Tibetan Plateau.</title>
        <authorList>
            <person name="Xing P."/>
        </authorList>
    </citation>
    <scope>NUCLEOTIDE SEQUENCE [LARGE SCALE GENOMIC DNA]</scope>
    <source>
        <strain evidence="7">xg18</strain>
    </source>
</reference>
<comment type="similarity">
    <text evidence="2">Belongs to the bacterial PQQ dehydrogenase family.</text>
</comment>
<dbReference type="RefSeq" id="WP_112158012.1">
    <property type="nucleotide sequence ID" value="NZ_QKRX01000003.1"/>
</dbReference>
<dbReference type="GO" id="GO:0048038">
    <property type="term" value="F:quinone binding"/>
    <property type="evidence" value="ECO:0007669"/>
    <property type="project" value="InterPro"/>
</dbReference>
<dbReference type="InterPro" id="IPR017511">
    <property type="entry name" value="PQQ_mDH"/>
</dbReference>
<keyword evidence="7" id="KW-1185">Reference proteome</keyword>
<dbReference type="Proteomes" id="UP000250744">
    <property type="component" value="Unassembled WGS sequence"/>
</dbReference>
<dbReference type="Pfam" id="PF01011">
    <property type="entry name" value="PQQ"/>
    <property type="match status" value="1"/>
</dbReference>
<dbReference type="PANTHER" id="PTHR32303:SF4">
    <property type="entry name" value="QUINOPROTEIN GLUCOSE DEHYDROGENASE"/>
    <property type="match status" value="1"/>
</dbReference>
<feature type="transmembrane region" description="Helical" evidence="4">
    <location>
        <begin position="28"/>
        <end position="44"/>
    </location>
</feature>
<dbReference type="InterPro" id="IPR018391">
    <property type="entry name" value="PQQ_b-propeller_rpt"/>
</dbReference>
<feature type="transmembrane region" description="Helical" evidence="4">
    <location>
        <begin position="75"/>
        <end position="93"/>
    </location>
</feature>
<name>A0A364NP22_9GAMM</name>
<dbReference type="OrthoDB" id="9794322at2"/>
<dbReference type="Gene3D" id="2.140.10.10">
    <property type="entry name" value="Quinoprotein alcohol dehydrogenase-like superfamily"/>
    <property type="match status" value="1"/>
</dbReference>
<evidence type="ECO:0000259" key="5">
    <source>
        <dbReference type="Pfam" id="PF01011"/>
    </source>
</evidence>
<feature type="transmembrane region" description="Helical" evidence="4">
    <location>
        <begin position="105"/>
        <end position="123"/>
    </location>
</feature>
<accession>A0A364NP22</accession>
<comment type="cofactor">
    <cofactor evidence="1">
        <name>pyrroloquinoline quinone</name>
        <dbReference type="ChEBI" id="CHEBI:58442"/>
    </cofactor>
</comment>
<dbReference type="InterPro" id="IPR002372">
    <property type="entry name" value="PQQ_rpt_dom"/>
</dbReference>
<proteinExistence type="inferred from homology"/>
<sequence length="776" mass="84810">MLLFSVLIALIGLALTAGGIQLLSLGGSLYYLAAGLVLLLNAWLGFKRHALTRPLFALFLVVTMIWSLWESGYDWWALAPRLGLFMLLAIPLLVSKVADKGGRKVLFPVWAVLGVMTLGSLLANPHDLSGKLDMQVVRESPNLGYSPESSWYAYGRTNMGQRYSPLDQITPQNVGKLEEAWRYRTGDMKRPEDVTETTYQATPLKIGDTLYLCTPHNWLVALDADQGTKRWVYDAKVPAQSQRQHQTCRGVSYLPPDSGETPSAEQLNIAAETQPPVECDAALFMPTSDARLLAFDPATGALCARFGNNGELDLTHNMPYKQAGFYYSTSPPVVANGLIIVAGSVNDNYDKNSPSGVIRAYDAKTAALVWNWDSGNPYDTTPIAPDEVYMASSPNSWAVASADEELGLIYFPMGNRTPDQLGWYRSEHDETYASSVVALSLDTGQVVWVQQFVHHDLWDMDTPAQPSLIDLDTENGPQPALVIPTKQGDVYVLNRETGEPIFPITELPAPQGTVELDHAAPTQPISALTFRPPAMTEKEMWGATPLDQMWCRIQFKSLRYEGQYTPPSEQGTLVYPGNFGVFNWGGIAVDPKRQLMFGMPVYLAFIQQLVKKDGSDMGATNQGEQGLNSNEGAPYAVDMRPFLSPLDIPCQQPPWGYVAGVDLKTGEIVYKHTNGTIQDLSPLPLPLKMGVPGIGGPVITEGGVAFLAATVDDYLRAYDVSTGEQLWQARLPAGGQATPMTYLNSLGEQMVVQVAGGHGSVGTSIGDYVIAYKLKR</sequence>
<feature type="domain" description="Pyrrolo-quinoline quinone repeat" evidence="5">
    <location>
        <begin position="151"/>
        <end position="751"/>
    </location>
</feature>
<keyword evidence="4" id="KW-0472">Membrane</keyword>
<keyword evidence="4" id="KW-0812">Transmembrane</keyword>
<gene>
    <name evidence="6" type="ORF">DN062_04620</name>
</gene>
<dbReference type="EMBL" id="QKRX01000003">
    <property type="protein sequence ID" value="RAU18772.1"/>
    <property type="molecule type" value="Genomic_DNA"/>
</dbReference>
<feature type="transmembrane region" description="Helical" evidence="4">
    <location>
        <begin position="51"/>
        <end position="69"/>
    </location>
</feature>